<dbReference type="SUPFAM" id="SSF52172">
    <property type="entry name" value="CheY-like"/>
    <property type="match status" value="1"/>
</dbReference>
<dbReference type="InterPro" id="IPR011006">
    <property type="entry name" value="CheY-like_superfamily"/>
</dbReference>
<dbReference type="EMBL" id="JAZDDF010000001">
    <property type="protein sequence ID" value="MEE1971647.1"/>
    <property type="molecule type" value="Genomic_DNA"/>
</dbReference>
<accession>A0ABU7IFB3</accession>
<dbReference type="PROSITE" id="PS00688">
    <property type="entry name" value="SIGMA54_INTERACT_3"/>
    <property type="match status" value="1"/>
</dbReference>
<dbReference type="PANTHER" id="PTHR32071">
    <property type="entry name" value="TRANSCRIPTIONAL REGULATORY PROTEIN"/>
    <property type="match status" value="1"/>
</dbReference>
<evidence type="ECO:0000313" key="10">
    <source>
        <dbReference type="Proteomes" id="UP001343698"/>
    </source>
</evidence>
<dbReference type="CDD" id="cd00009">
    <property type="entry name" value="AAA"/>
    <property type="match status" value="1"/>
</dbReference>
<dbReference type="SMART" id="SM00448">
    <property type="entry name" value="REC"/>
    <property type="match status" value="1"/>
</dbReference>
<evidence type="ECO:0000256" key="3">
    <source>
        <dbReference type="ARBA" id="ARBA00023015"/>
    </source>
</evidence>
<evidence type="ECO:0000313" key="9">
    <source>
        <dbReference type="EMBL" id="MEE1971647.1"/>
    </source>
</evidence>
<dbReference type="PROSITE" id="PS00676">
    <property type="entry name" value="SIGMA54_INTERACT_2"/>
    <property type="match status" value="1"/>
</dbReference>
<dbReference type="Pfam" id="PF02954">
    <property type="entry name" value="HTH_8"/>
    <property type="match status" value="1"/>
</dbReference>
<evidence type="ECO:0000256" key="6">
    <source>
        <dbReference type="PROSITE-ProRule" id="PRU00169"/>
    </source>
</evidence>
<dbReference type="InterPro" id="IPR025944">
    <property type="entry name" value="Sigma_54_int_dom_CS"/>
</dbReference>
<proteinExistence type="predicted"/>
<feature type="domain" description="Response regulatory" evidence="8">
    <location>
        <begin position="3"/>
        <end position="114"/>
    </location>
</feature>
<gene>
    <name evidence="9" type="ORF">V1H85_04270</name>
</gene>
<dbReference type="RefSeq" id="WP_272636094.1">
    <property type="nucleotide sequence ID" value="NZ_JAZDDF010000001.1"/>
</dbReference>
<dbReference type="InterPro" id="IPR002078">
    <property type="entry name" value="Sigma_54_int"/>
</dbReference>
<dbReference type="InterPro" id="IPR025943">
    <property type="entry name" value="Sigma_54_int_dom_ATP-bd_2"/>
</dbReference>
<keyword evidence="1" id="KW-0547">Nucleotide-binding</keyword>
<dbReference type="InterPro" id="IPR027417">
    <property type="entry name" value="P-loop_NTPase"/>
</dbReference>
<dbReference type="InterPro" id="IPR002197">
    <property type="entry name" value="HTH_Fis"/>
</dbReference>
<dbReference type="Gene3D" id="3.40.50.2300">
    <property type="match status" value="1"/>
</dbReference>
<dbReference type="PROSITE" id="PS50110">
    <property type="entry name" value="RESPONSE_REGULATORY"/>
    <property type="match status" value="1"/>
</dbReference>
<organism evidence="9 10">
    <name type="scientific">Maribacter flavus</name>
    <dbReference type="NCBI Taxonomy" id="1658664"/>
    <lineage>
        <taxon>Bacteria</taxon>
        <taxon>Pseudomonadati</taxon>
        <taxon>Bacteroidota</taxon>
        <taxon>Flavobacteriia</taxon>
        <taxon>Flavobacteriales</taxon>
        <taxon>Flavobacteriaceae</taxon>
        <taxon>Maribacter</taxon>
    </lineage>
</organism>
<feature type="modified residue" description="4-aspartylphosphate" evidence="6">
    <location>
        <position position="52"/>
    </location>
</feature>
<dbReference type="SUPFAM" id="SSF46689">
    <property type="entry name" value="Homeodomain-like"/>
    <property type="match status" value="1"/>
</dbReference>
<keyword evidence="10" id="KW-1185">Reference proteome</keyword>
<reference evidence="9 10" key="1">
    <citation type="submission" date="2024-01" db="EMBL/GenBank/DDBJ databases">
        <title>Maribacter spp. originated from different algae showed divergent polysaccharides utilization ability.</title>
        <authorList>
            <person name="Wang H."/>
            <person name="Wu Y."/>
        </authorList>
    </citation>
    <scope>NUCLEOTIDE SEQUENCE [LARGE SCALE GENOMIC DNA]</scope>
    <source>
        <strain evidence="9 10">KPT27_14</strain>
    </source>
</reference>
<name>A0ABU7IFB3_9FLAO</name>
<evidence type="ECO:0000259" key="7">
    <source>
        <dbReference type="PROSITE" id="PS50045"/>
    </source>
</evidence>
<dbReference type="SMART" id="SM00382">
    <property type="entry name" value="AAA"/>
    <property type="match status" value="1"/>
</dbReference>
<feature type="domain" description="Sigma-54 factor interaction" evidence="7">
    <location>
        <begin position="149"/>
        <end position="378"/>
    </location>
</feature>
<evidence type="ECO:0000256" key="1">
    <source>
        <dbReference type="ARBA" id="ARBA00022741"/>
    </source>
</evidence>
<evidence type="ECO:0000256" key="4">
    <source>
        <dbReference type="ARBA" id="ARBA00023125"/>
    </source>
</evidence>
<dbReference type="Pfam" id="PF00158">
    <property type="entry name" value="Sigma54_activat"/>
    <property type="match status" value="1"/>
</dbReference>
<comment type="caution">
    <text evidence="9">The sequence shown here is derived from an EMBL/GenBank/DDBJ whole genome shotgun (WGS) entry which is preliminary data.</text>
</comment>
<keyword evidence="3" id="KW-0805">Transcription regulation</keyword>
<dbReference type="Pfam" id="PF00072">
    <property type="entry name" value="Response_reg"/>
    <property type="match status" value="1"/>
</dbReference>
<keyword evidence="5" id="KW-0804">Transcription</keyword>
<dbReference type="Gene3D" id="3.40.50.300">
    <property type="entry name" value="P-loop containing nucleotide triphosphate hydrolases"/>
    <property type="match status" value="1"/>
</dbReference>
<dbReference type="SUPFAM" id="SSF52540">
    <property type="entry name" value="P-loop containing nucleoside triphosphate hydrolases"/>
    <property type="match status" value="1"/>
</dbReference>
<protein>
    <submittedName>
        <fullName evidence="9">Sigma-54 dependent transcriptional regulator</fullName>
    </submittedName>
</protein>
<dbReference type="Gene3D" id="1.10.8.60">
    <property type="match status" value="1"/>
</dbReference>
<keyword evidence="2" id="KW-0067">ATP-binding</keyword>
<evidence type="ECO:0000259" key="8">
    <source>
        <dbReference type="PROSITE" id="PS50110"/>
    </source>
</evidence>
<evidence type="ECO:0000256" key="2">
    <source>
        <dbReference type="ARBA" id="ARBA00022840"/>
    </source>
</evidence>
<dbReference type="PRINTS" id="PR01590">
    <property type="entry name" value="HTHFIS"/>
</dbReference>
<dbReference type="InterPro" id="IPR058031">
    <property type="entry name" value="AAA_lid_NorR"/>
</dbReference>
<dbReference type="InterPro" id="IPR001789">
    <property type="entry name" value="Sig_transdc_resp-reg_receiver"/>
</dbReference>
<dbReference type="InterPro" id="IPR003593">
    <property type="entry name" value="AAA+_ATPase"/>
</dbReference>
<sequence length="453" mass="50952">MPRILIIEDDTSFAKMLQRFLDKNGYEVLLSSTGADGSKQIKENKIDLILTDLRLPDLDGIQLLTSTNKSIPVIVMTGYAEVQTAVEAMKKGAFDYVSKPFTPDQILATIEKALTYKGQAPKSDNDRDINEFRQVGTSKKDLDNDRMELEFISSASEKLNQYISLVSPTDMSVLIIGKSGAGKEVTAKSIHNSSKRCDKPFVALDCGAIPKELAASEFFGHLKGSFTGAVSDKEGSFEAANGGTLFLDEVGNLSYQNQIQLLRALQERKIKRIGSNKEIDVDVRIISATNEDLKQAVSDGDFREDLYHRLNEFSLQVPSLVDRLEDLSVLAYHFLKLSNKKLGKEIQDFSKEVWEIFRAYHWPGNIRELQNIIKRAVLLTEGNEIMEEVLPSEMFAPAKLTADSTNMTKEDFEKEQILSALKRTNYNKSKAAKLLHVTRKTLYNRIHHYNLDV</sequence>
<dbReference type="PROSITE" id="PS50045">
    <property type="entry name" value="SIGMA54_INTERACT_4"/>
    <property type="match status" value="1"/>
</dbReference>
<dbReference type="Gene3D" id="1.10.10.60">
    <property type="entry name" value="Homeodomain-like"/>
    <property type="match status" value="1"/>
</dbReference>
<dbReference type="Pfam" id="PF25601">
    <property type="entry name" value="AAA_lid_14"/>
    <property type="match status" value="1"/>
</dbReference>
<keyword evidence="4" id="KW-0238">DNA-binding</keyword>
<evidence type="ECO:0000256" key="5">
    <source>
        <dbReference type="ARBA" id="ARBA00023163"/>
    </source>
</evidence>
<dbReference type="Proteomes" id="UP001343698">
    <property type="component" value="Unassembled WGS sequence"/>
</dbReference>
<dbReference type="PANTHER" id="PTHR32071:SF81">
    <property type="entry name" value="PROPIONATE CATABOLISM OPERON REGULATORY PROTEIN"/>
    <property type="match status" value="1"/>
</dbReference>
<dbReference type="InterPro" id="IPR009057">
    <property type="entry name" value="Homeodomain-like_sf"/>
</dbReference>
<keyword evidence="6" id="KW-0597">Phosphoprotein</keyword>